<dbReference type="GO" id="GO:0051087">
    <property type="term" value="F:protein-folding chaperone binding"/>
    <property type="evidence" value="ECO:0007669"/>
    <property type="project" value="TreeGrafter"/>
</dbReference>
<dbReference type="PANTHER" id="PTHR44360:SF1">
    <property type="entry name" value="DNAJ HOMOLOG SUBFAMILY B MEMBER 9"/>
    <property type="match status" value="1"/>
</dbReference>
<evidence type="ECO:0000256" key="6">
    <source>
        <dbReference type="RuleBase" id="RU368020"/>
    </source>
</evidence>
<reference evidence="10" key="1">
    <citation type="journal article" date="2014" name="Genome Biol. Evol.">
        <title>Pangenome evidence for extensive interdomain horizontal transfer affecting lineage core and shell genes in uncultured planktonic thaumarchaeota and euryarchaeota.</title>
        <authorList>
            <person name="Deschamps P."/>
            <person name="Zivanovic Y."/>
            <person name="Moreira D."/>
            <person name="Rodriguez-Valera F."/>
            <person name="Lopez-Garcia P."/>
        </authorList>
    </citation>
    <scope>NUCLEOTIDE SEQUENCE</scope>
</reference>
<organism evidence="10">
    <name type="scientific">uncultured marine thaumarchaeote KM3_11_F08</name>
    <dbReference type="NCBI Taxonomy" id="1455992"/>
    <lineage>
        <taxon>Archaea</taxon>
        <taxon>Nitrososphaerota</taxon>
        <taxon>environmental samples</taxon>
    </lineage>
</organism>
<keyword evidence="2 6" id="KW-0479">Metal-binding</keyword>
<keyword evidence="10" id="KW-0346">Stress response</keyword>
<accession>A0A075G761</accession>
<dbReference type="GO" id="GO:0051787">
    <property type="term" value="F:misfolded protein binding"/>
    <property type="evidence" value="ECO:0007669"/>
    <property type="project" value="TreeGrafter"/>
</dbReference>
<comment type="cofactor">
    <cofactor evidence="1">
        <name>[4Fe-4S] cluster</name>
        <dbReference type="ChEBI" id="CHEBI:49883"/>
    </cofactor>
</comment>
<dbReference type="Pfam" id="PF13370">
    <property type="entry name" value="Fer4_13"/>
    <property type="match status" value="1"/>
</dbReference>
<dbReference type="EMBL" id="KF900574">
    <property type="protein sequence ID" value="AIE99840.1"/>
    <property type="molecule type" value="Genomic_DNA"/>
</dbReference>
<dbReference type="PRINTS" id="PR00625">
    <property type="entry name" value="JDOMAIN"/>
</dbReference>
<evidence type="ECO:0000256" key="2">
    <source>
        <dbReference type="ARBA" id="ARBA00022723"/>
    </source>
</evidence>
<dbReference type="InterPro" id="IPR001623">
    <property type="entry name" value="DnaJ_domain"/>
</dbReference>
<dbReference type="InterPro" id="IPR001080">
    <property type="entry name" value="3Fe4S_ferredoxin"/>
</dbReference>
<name>A0A075G761_9ARCH</name>
<keyword evidence="6" id="KW-0813">Transport</keyword>
<evidence type="ECO:0000313" key="10">
    <source>
        <dbReference type="EMBL" id="AIE99840.1"/>
    </source>
</evidence>
<evidence type="ECO:0000256" key="3">
    <source>
        <dbReference type="ARBA" id="ARBA00023004"/>
    </source>
</evidence>
<dbReference type="GO" id="GO:0051536">
    <property type="term" value="F:iron-sulfur cluster binding"/>
    <property type="evidence" value="ECO:0007669"/>
    <property type="project" value="UniProtKB-KW"/>
</dbReference>
<dbReference type="Gene3D" id="1.10.287.110">
    <property type="entry name" value="DnaJ domain"/>
    <property type="match status" value="1"/>
</dbReference>
<dbReference type="GO" id="GO:0036503">
    <property type="term" value="P:ERAD pathway"/>
    <property type="evidence" value="ECO:0007669"/>
    <property type="project" value="TreeGrafter"/>
</dbReference>
<evidence type="ECO:0000256" key="1">
    <source>
        <dbReference type="ARBA" id="ARBA00001966"/>
    </source>
</evidence>
<dbReference type="SUPFAM" id="SSF54862">
    <property type="entry name" value="4Fe-4S ferredoxins"/>
    <property type="match status" value="1"/>
</dbReference>
<evidence type="ECO:0000259" key="8">
    <source>
        <dbReference type="PROSITE" id="PS50076"/>
    </source>
</evidence>
<feature type="domain" description="J" evidence="8">
    <location>
        <begin position="5"/>
        <end position="79"/>
    </location>
</feature>
<dbReference type="CDD" id="cd06257">
    <property type="entry name" value="DnaJ"/>
    <property type="match status" value="1"/>
</dbReference>
<evidence type="ECO:0000256" key="7">
    <source>
        <dbReference type="SAM" id="MobiDB-lite"/>
    </source>
</evidence>
<protein>
    <recommendedName>
        <fullName evidence="6">Ferredoxin</fullName>
    </recommendedName>
</protein>
<evidence type="ECO:0000256" key="4">
    <source>
        <dbReference type="ARBA" id="ARBA00023014"/>
    </source>
</evidence>
<dbReference type="PANTHER" id="PTHR44360">
    <property type="entry name" value="DNAJ HOMOLOG SUBFAMILY B MEMBER 9"/>
    <property type="match status" value="1"/>
</dbReference>
<dbReference type="InterPro" id="IPR051948">
    <property type="entry name" value="Hsp70_co-chaperone_J-domain"/>
</dbReference>
<keyword evidence="4 6" id="KW-0411">Iron-sulfur</keyword>
<dbReference type="GO" id="GO:0005506">
    <property type="term" value="F:iron ion binding"/>
    <property type="evidence" value="ECO:0007669"/>
    <property type="project" value="UniProtKB-UniRule"/>
</dbReference>
<dbReference type="SUPFAM" id="SSF46565">
    <property type="entry name" value="Chaperone J-domain"/>
    <property type="match status" value="1"/>
</dbReference>
<dbReference type="Pfam" id="PF00226">
    <property type="entry name" value="DnaJ"/>
    <property type="match status" value="1"/>
</dbReference>
<feature type="domain" description="4Fe-4S ferredoxin-type" evidence="9">
    <location>
        <begin position="154"/>
        <end position="182"/>
    </location>
</feature>
<keyword evidence="5" id="KW-0143">Chaperone</keyword>
<proteinExistence type="predicted"/>
<dbReference type="GO" id="GO:0009055">
    <property type="term" value="F:electron transfer activity"/>
    <property type="evidence" value="ECO:0007669"/>
    <property type="project" value="UniProtKB-UniRule"/>
</dbReference>
<dbReference type="InterPro" id="IPR017896">
    <property type="entry name" value="4Fe4S_Fe-S-bd"/>
</dbReference>
<dbReference type="InterPro" id="IPR036869">
    <property type="entry name" value="J_dom_sf"/>
</dbReference>
<dbReference type="PROSITE" id="PS50076">
    <property type="entry name" value="DNAJ_2"/>
    <property type="match status" value="1"/>
</dbReference>
<dbReference type="PRINTS" id="PR00352">
    <property type="entry name" value="3FE4SFRDOXIN"/>
</dbReference>
<dbReference type="Gene3D" id="3.30.70.20">
    <property type="match status" value="1"/>
</dbReference>
<dbReference type="PROSITE" id="PS51379">
    <property type="entry name" value="4FE4S_FER_2"/>
    <property type="match status" value="1"/>
</dbReference>
<evidence type="ECO:0000259" key="9">
    <source>
        <dbReference type="PROSITE" id="PS51379"/>
    </source>
</evidence>
<keyword evidence="3 6" id="KW-0408">Iron</keyword>
<sequence>MNTSHARQILSVNSNASFDEVKYSYRKLVLEYHPDKNKNNNNDVKFKNATEAYHFLKNQNKHSNSNNTFSKKPQDDQKKNSRSKFYKRPNWGANNKNKTPEEDWTKFTQEFEENKEWWKQYEKKFWEDYDSTTHQKAQREEPQGFKTKTKQIDIGVQVDKSLCIGCCSCETIAPGVFSVDKSSQMNPKSHAYNRKGASNLKILNAAETCPTKAILVDDLDEGKRIFPY</sequence>
<feature type="compositionally biased region" description="Polar residues" evidence="7">
    <location>
        <begin position="58"/>
        <end position="71"/>
    </location>
</feature>
<keyword evidence="6" id="KW-0249">Electron transport</keyword>
<comment type="function">
    <text evidence="6">Ferredoxins are iron-sulfur proteins that transfer electrons in a wide variety of metabolic reactions.</text>
</comment>
<dbReference type="SMART" id="SM00271">
    <property type="entry name" value="DnaJ"/>
    <property type="match status" value="1"/>
</dbReference>
<dbReference type="AlphaFoldDB" id="A0A075G761"/>
<evidence type="ECO:0000256" key="5">
    <source>
        <dbReference type="ARBA" id="ARBA00023186"/>
    </source>
</evidence>
<feature type="region of interest" description="Disordered" evidence="7">
    <location>
        <begin position="58"/>
        <end position="102"/>
    </location>
</feature>